<keyword evidence="5" id="KW-1185">Reference proteome</keyword>
<sequence length="214" mass="23246">MGLDMNARVRGFYNWRPLHLAAAAGQYAAVQHLIEQGADIFNTADGGLTALHVAAFMGHTTIVTTLLSHIPDAGTEKRFLMAQTGGSMETALHLAAASHYCSDALLNALCTRGERVYWTGLANLQGERPIHRAAASQHPEALKWFLSVVKQWNLDEEDRFGRTPLWHAAAVGSVDGVRRLARAGASVNHADMYGRTPLHIAVCEGHEDVVTCLL</sequence>
<dbReference type="AlphaFoldDB" id="A0AA40EGJ3"/>
<organism evidence="4 5">
    <name type="scientific">Lasiosphaeria miniovina</name>
    <dbReference type="NCBI Taxonomy" id="1954250"/>
    <lineage>
        <taxon>Eukaryota</taxon>
        <taxon>Fungi</taxon>
        <taxon>Dikarya</taxon>
        <taxon>Ascomycota</taxon>
        <taxon>Pezizomycotina</taxon>
        <taxon>Sordariomycetes</taxon>
        <taxon>Sordariomycetidae</taxon>
        <taxon>Sordariales</taxon>
        <taxon>Lasiosphaeriaceae</taxon>
        <taxon>Lasiosphaeria</taxon>
    </lineage>
</organism>
<dbReference type="PROSITE" id="PS50297">
    <property type="entry name" value="ANK_REP_REGION"/>
    <property type="match status" value="4"/>
</dbReference>
<dbReference type="PANTHER" id="PTHR24198">
    <property type="entry name" value="ANKYRIN REPEAT AND PROTEIN KINASE DOMAIN-CONTAINING PROTEIN"/>
    <property type="match status" value="1"/>
</dbReference>
<reference evidence="4" key="1">
    <citation type="submission" date="2023-06" db="EMBL/GenBank/DDBJ databases">
        <title>Genome-scale phylogeny and comparative genomics of the fungal order Sordariales.</title>
        <authorList>
            <consortium name="Lawrence Berkeley National Laboratory"/>
            <person name="Hensen N."/>
            <person name="Bonometti L."/>
            <person name="Westerberg I."/>
            <person name="Brannstrom I.O."/>
            <person name="Guillou S."/>
            <person name="Cros-Aarteil S."/>
            <person name="Calhoun S."/>
            <person name="Haridas S."/>
            <person name="Kuo A."/>
            <person name="Mondo S."/>
            <person name="Pangilinan J."/>
            <person name="Riley R."/>
            <person name="LaButti K."/>
            <person name="Andreopoulos B."/>
            <person name="Lipzen A."/>
            <person name="Chen C."/>
            <person name="Yanf M."/>
            <person name="Daum C."/>
            <person name="Ng V."/>
            <person name="Clum A."/>
            <person name="Steindorff A."/>
            <person name="Ohm R."/>
            <person name="Martin F."/>
            <person name="Silar P."/>
            <person name="Natvig D."/>
            <person name="Lalanne C."/>
            <person name="Gautier V."/>
            <person name="Ament-velasquez S.L."/>
            <person name="Kruys A."/>
            <person name="Hutchinson M.I."/>
            <person name="Powell A.J."/>
            <person name="Barry K."/>
            <person name="Miller A.N."/>
            <person name="Grigoriev I.V."/>
            <person name="Debuchy R."/>
            <person name="Gladieux P."/>
            <person name="Thoren M.H."/>
            <person name="Johannesson H."/>
        </authorList>
    </citation>
    <scope>NUCLEOTIDE SEQUENCE</scope>
    <source>
        <strain evidence="4">SMH2392-1A</strain>
    </source>
</reference>
<dbReference type="Pfam" id="PF12796">
    <property type="entry name" value="Ank_2"/>
    <property type="match status" value="2"/>
</dbReference>
<dbReference type="PANTHER" id="PTHR24198:SF194">
    <property type="entry name" value="INVERSIN-A"/>
    <property type="match status" value="1"/>
</dbReference>
<feature type="repeat" description="ANK" evidence="3">
    <location>
        <begin position="193"/>
        <end position="214"/>
    </location>
</feature>
<evidence type="ECO:0000313" key="4">
    <source>
        <dbReference type="EMBL" id="KAK0734628.1"/>
    </source>
</evidence>
<evidence type="ECO:0000256" key="2">
    <source>
        <dbReference type="ARBA" id="ARBA00023043"/>
    </source>
</evidence>
<dbReference type="Gene3D" id="1.25.40.20">
    <property type="entry name" value="Ankyrin repeat-containing domain"/>
    <property type="match status" value="2"/>
</dbReference>
<dbReference type="InterPro" id="IPR036770">
    <property type="entry name" value="Ankyrin_rpt-contain_sf"/>
</dbReference>
<proteinExistence type="predicted"/>
<gene>
    <name evidence="4" type="ORF">B0T26DRAFT_595453</name>
</gene>
<dbReference type="PROSITE" id="PS50088">
    <property type="entry name" value="ANK_REPEAT"/>
    <property type="match status" value="4"/>
</dbReference>
<dbReference type="RefSeq" id="XP_060303505.1">
    <property type="nucleotide sequence ID" value="XM_060435597.1"/>
</dbReference>
<evidence type="ECO:0000313" key="5">
    <source>
        <dbReference type="Proteomes" id="UP001172101"/>
    </source>
</evidence>
<dbReference type="GeneID" id="85318867"/>
<name>A0AA40EGJ3_9PEZI</name>
<protein>
    <submittedName>
        <fullName evidence="4">Ankyrin repeat-containing domain protein</fullName>
    </submittedName>
</protein>
<keyword evidence="1" id="KW-0677">Repeat</keyword>
<feature type="non-terminal residue" evidence="4">
    <location>
        <position position="214"/>
    </location>
</feature>
<accession>A0AA40EGJ3</accession>
<dbReference type="Proteomes" id="UP001172101">
    <property type="component" value="Unassembled WGS sequence"/>
</dbReference>
<comment type="caution">
    <text evidence="4">The sequence shown here is derived from an EMBL/GenBank/DDBJ whole genome shotgun (WGS) entry which is preliminary data.</text>
</comment>
<evidence type="ECO:0000256" key="1">
    <source>
        <dbReference type="ARBA" id="ARBA00022737"/>
    </source>
</evidence>
<dbReference type="SUPFAM" id="SSF48403">
    <property type="entry name" value="Ankyrin repeat"/>
    <property type="match status" value="1"/>
</dbReference>
<dbReference type="InterPro" id="IPR002110">
    <property type="entry name" value="Ankyrin_rpt"/>
</dbReference>
<feature type="repeat" description="ANK" evidence="3">
    <location>
        <begin position="160"/>
        <end position="192"/>
    </location>
</feature>
<feature type="repeat" description="ANK" evidence="3">
    <location>
        <begin position="46"/>
        <end position="78"/>
    </location>
</feature>
<keyword evidence="2 3" id="KW-0040">ANK repeat</keyword>
<dbReference type="SMART" id="SM00248">
    <property type="entry name" value="ANK"/>
    <property type="match status" value="6"/>
</dbReference>
<feature type="repeat" description="ANK" evidence="3">
    <location>
        <begin position="13"/>
        <end position="45"/>
    </location>
</feature>
<evidence type="ECO:0000256" key="3">
    <source>
        <dbReference type="PROSITE-ProRule" id="PRU00023"/>
    </source>
</evidence>
<dbReference type="EMBL" id="JAUIRO010000001">
    <property type="protein sequence ID" value="KAK0734628.1"/>
    <property type="molecule type" value="Genomic_DNA"/>
</dbReference>